<comment type="subcellular location">
    <subcellularLocation>
        <location evidence="1">Membrane</location>
        <topology evidence="1">Multi-pass membrane protein</topology>
    </subcellularLocation>
</comment>
<feature type="transmembrane region" description="Helical" evidence="6">
    <location>
        <begin position="24"/>
        <end position="43"/>
    </location>
</feature>
<name>A0A7S0RPJ5_9CHLO</name>
<dbReference type="InterPro" id="IPR005016">
    <property type="entry name" value="TDE1/TMS"/>
</dbReference>
<organism evidence="7">
    <name type="scientific">Chlamydomonas leiostraca</name>
    <dbReference type="NCBI Taxonomy" id="1034604"/>
    <lineage>
        <taxon>Eukaryota</taxon>
        <taxon>Viridiplantae</taxon>
        <taxon>Chlorophyta</taxon>
        <taxon>core chlorophytes</taxon>
        <taxon>Chlorophyceae</taxon>
        <taxon>CS clade</taxon>
        <taxon>Chlamydomonadales</taxon>
        <taxon>Chlamydomonadaceae</taxon>
        <taxon>Chlamydomonas</taxon>
    </lineage>
</organism>
<proteinExistence type="inferred from homology"/>
<reference evidence="7" key="1">
    <citation type="submission" date="2021-01" db="EMBL/GenBank/DDBJ databases">
        <authorList>
            <person name="Corre E."/>
            <person name="Pelletier E."/>
            <person name="Niang G."/>
            <person name="Scheremetjew M."/>
            <person name="Finn R."/>
            <person name="Kale V."/>
            <person name="Holt S."/>
            <person name="Cochrane G."/>
            <person name="Meng A."/>
            <person name="Brown T."/>
            <person name="Cohen L."/>
        </authorList>
    </citation>
    <scope>NUCLEOTIDE SEQUENCE</scope>
    <source>
        <strain evidence="7">SAG 11-49</strain>
    </source>
</reference>
<feature type="transmembrane region" description="Helical" evidence="6">
    <location>
        <begin position="142"/>
        <end position="162"/>
    </location>
</feature>
<dbReference type="PANTHER" id="PTHR10383:SF9">
    <property type="entry name" value="SERINE INCORPORATOR, ISOFORM F"/>
    <property type="match status" value="1"/>
</dbReference>
<dbReference type="EMBL" id="HBFB01019723">
    <property type="protein sequence ID" value="CAD8683185.1"/>
    <property type="molecule type" value="Transcribed_RNA"/>
</dbReference>
<feature type="transmembrane region" description="Helical" evidence="6">
    <location>
        <begin position="76"/>
        <end position="98"/>
    </location>
</feature>
<evidence type="ECO:0000256" key="1">
    <source>
        <dbReference type="ARBA" id="ARBA00004141"/>
    </source>
</evidence>
<evidence type="ECO:0008006" key="8">
    <source>
        <dbReference type="Google" id="ProtNLM"/>
    </source>
</evidence>
<feature type="transmembrane region" description="Helical" evidence="6">
    <location>
        <begin position="281"/>
        <end position="303"/>
    </location>
</feature>
<comment type="similarity">
    <text evidence="2">Belongs to the TDE1 family.</text>
</comment>
<feature type="transmembrane region" description="Helical" evidence="6">
    <location>
        <begin position="210"/>
        <end position="231"/>
    </location>
</feature>
<evidence type="ECO:0000256" key="4">
    <source>
        <dbReference type="ARBA" id="ARBA00022989"/>
    </source>
</evidence>
<evidence type="ECO:0000256" key="5">
    <source>
        <dbReference type="ARBA" id="ARBA00023136"/>
    </source>
</evidence>
<gene>
    <name evidence="7" type="ORF">CLEI1391_LOCUS11085</name>
</gene>
<accession>A0A7S0RPJ5</accession>
<keyword evidence="4 6" id="KW-1133">Transmembrane helix</keyword>
<dbReference type="PANTHER" id="PTHR10383">
    <property type="entry name" value="SERINE INCORPORATOR"/>
    <property type="match status" value="1"/>
</dbReference>
<evidence type="ECO:0000256" key="2">
    <source>
        <dbReference type="ARBA" id="ARBA00006665"/>
    </source>
</evidence>
<feature type="transmembrane region" description="Helical" evidence="6">
    <location>
        <begin position="174"/>
        <end position="198"/>
    </location>
</feature>
<feature type="transmembrane region" description="Helical" evidence="6">
    <location>
        <begin position="110"/>
        <end position="130"/>
    </location>
</feature>
<evidence type="ECO:0000256" key="3">
    <source>
        <dbReference type="ARBA" id="ARBA00022692"/>
    </source>
</evidence>
<keyword evidence="5 6" id="KW-0472">Membrane</keyword>
<evidence type="ECO:0000256" key="6">
    <source>
        <dbReference type="SAM" id="Phobius"/>
    </source>
</evidence>
<dbReference type="AlphaFoldDB" id="A0A7S0RPJ5"/>
<evidence type="ECO:0000313" key="7">
    <source>
        <dbReference type="EMBL" id="CAD8683185.1"/>
    </source>
</evidence>
<feature type="transmembrane region" description="Helical" evidence="6">
    <location>
        <begin position="237"/>
        <end position="260"/>
    </location>
</feature>
<protein>
    <recommendedName>
        <fullName evidence="8">Serine incorporator</fullName>
    </recommendedName>
</protein>
<dbReference type="GO" id="GO:0016020">
    <property type="term" value="C:membrane"/>
    <property type="evidence" value="ECO:0007669"/>
    <property type="project" value="UniProtKB-SubCell"/>
</dbReference>
<sequence>MIGCLCDLFCCLLPDLPVHTKYAIAKWAYLVGFTLTSVLTWVLRDWASEDFATKIGAVKDFCQDAEDKAACAGGQIAMRISFANFSFFALHALLLLGMTKESDPRIYGHASFWGLKLLLWAGALVGFFFVPTRVIYGYAQFARIASGVFLVMQLVLLINLIYEVNEWLVERDNRGAWCVLVSGSALAFAGGLTIIAFTYHLYAASPSCHLNLFFSSWSIVAGLALLAVLFVPNRAQSAGLLTSGAVFLYCSYLLMSALVSEPATDPKVAECIRGGGTSVRWVQIVAFFIALAAVIYSTLTAGISSRDMFGNKGEPTGLDTPVPYRADFYHAVFALASCYLAMLFSNWEVSPSTKQFEMDMGWISTWVKMGSKWACEILYVWTVIAPALFPHRDFGP</sequence>
<keyword evidence="3 6" id="KW-0812">Transmembrane</keyword>
<dbReference type="Pfam" id="PF03348">
    <property type="entry name" value="Serinc"/>
    <property type="match status" value="2"/>
</dbReference>